<dbReference type="AlphaFoldDB" id="C7RCQ0"/>
<dbReference type="InterPro" id="IPR012338">
    <property type="entry name" value="Beta-lactam/transpept-like"/>
</dbReference>
<dbReference type="RefSeq" id="WP_015780648.1">
    <property type="nucleotide sequence ID" value="NC_013166.1"/>
</dbReference>
<keyword evidence="3" id="KW-0645">Protease</keyword>
<dbReference type="EC" id="3.4.16.4" evidence="3"/>
<dbReference type="FunCoup" id="C7RCQ0">
    <property type="interactions" value="86"/>
</dbReference>
<dbReference type="Gene3D" id="3.40.710.10">
    <property type="entry name" value="DD-peptidase/beta-lactamase superfamily"/>
    <property type="match status" value="1"/>
</dbReference>
<dbReference type="InterPro" id="IPR001466">
    <property type="entry name" value="Beta-lactam-related"/>
</dbReference>
<proteinExistence type="predicted"/>
<keyword evidence="1" id="KW-0732">Signal</keyword>
<evidence type="ECO:0000313" key="4">
    <source>
        <dbReference type="Proteomes" id="UP000001231"/>
    </source>
</evidence>
<dbReference type="eggNOG" id="COG1680">
    <property type="taxonomic scope" value="Bacteria"/>
</dbReference>
<dbReference type="OrthoDB" id="5705574at2"/>
<keyword evidence="3" id="KW-0378">Hydrolase</keyword>
<gene>
    <name evidence="3" type="ordered locus">Kkor_1630</name>
</gene>
<organism evidence="3 4">
    <name type="scientific">Kangiella koreensis (strain DSM 16069 / JCM 12317 / KCTC 12182 / SW-125)</name>
    <dbReference type="NCBI Taxonomy" id="523791"/>
    <lineage>
        <taxon>Bacteria</taxon>
        <taxon>Pseudomonadati</taxon>
        <taxon>Pseudomonadota</taxon>
        <taxon>Gammaproteobacteria</taxon>
        <taxon>Kangiellales</taxon>
        <taxon>Kangiellaceae</taxon>
        <taxon>Kangiella</taxon>
    </lineage>
</organism>
<evidence type="ECO:0000313" key="3">
    <source>
        <dbReference type="EMBL" id="ACV27042.1"/>
    </source>
</evidence>
<protein>
    <submittedName>
        <fullName evidence="3">Serine-type D-Ala-D-Ala carboxypeptidase</fullName>
        <ecNumber evidence="3">3.4.16.4</ecNumber>
    </submittedName>
</protein>
<accession>C7RCQ0</accession>
<dbReference type="Pfam" id="PF00144">
    <property type="entry name" value="Beta-lactamase"/>
    <property type="match status" value="1"/>
</dbReference>
<dbReference type="EMBL" id="CP001707">
    <property type="protein sequence ID" value="ACV27042.1"/>
    <property type="molecule type" value="Genomic_DNA"/>
</dbReference>
<dbReference type="HOGENOM" id="CLU_020027_0_4_6"/>
<dbReference type="PANTHER" id="PTHR46825:SF9">
    <property type="entry name" value="BETA-LACTAMASE-RELATED DOMAIN-CONTAINING PROTEIN"/>
    <property type="match status" value="1"/>
</dbReference>
<dbReference type="InterPro" id="IPR050491">
    <property type="entry name" value="AmpC-like"/>
</dbReference>
<dbReference type="STRING" id="523791.Kkor_1630"/>
<feature type="domain" description="Beta-lactamase-related" evidence="2">
    <location>
        <begin position="48"/>
        <end position="357"/>
    </location>
</feature>
<feature type="signal peptide" evidence="1">
    <location>
        <begin position="1"/>
        <end position="23"/>
    </location>
</feature>
<evidence type="ECO:0000256" key="1">
    <source>
        <dbReference type="SAM" id="SignalP"/>
    </source>
</evidence>
<sequence>MNPLKSITTAWGSALLLGLTACASVPEKESSTTIEASAFQAVLEKTYQTDAPGATVVVSRDGKVIFSEAYGMADLEMGVGMSEEHTLRIASVTKQYAAAAILLLAEEGKLSLDDPLTRFLPDFPADDVTIHHLLNHTSGIASYTSIPGYFTDERIRREVSTDELIAVFADIEDDFAPGESWRYNNSGYVLLGAIIEKVSGQTWNAYIQERLLKPAGIEHTGYYPDEQVLAGRARGYQMADNKPVNAPWISMTQPHAAGALSSTALDVDRWQRALHGGKIISQEMLEKMYSPDEAASEAGYGYGLMRGSLHEQLMLHHGGGIHGFNTHALWLPEEKLSVVVLSNYAGLEPRPGDVAQRLAALAINKPFPIELPTVQLSDVALKEVIGVYQINENTTRSLRVVDGEIISQRDSGAEFKVRPVGDDRFVFLNSLSSFQLKRDGQGKVTGLDFYQGGESNPEYAEKISDTVEVLMEVELSPTQMERLVGDYQIQPNFILSIRRGEKGLTGQATGQPAIDFIAYSENMLHNKQIGAKLEFDLEEDQPASGLTLHQGGQKIPAPRVND</sequence>
<dbReference type="PANTHER" id="PTHR46825">
    <property type="entry name" value="D-ALANYL-D-ALANINE-CARBOXYPEPTIDASE/ENDOPEPTIDASE AMPH"/>
    <property type="match status" value="1"/>
</dbReference>
<dbReference type="SUPFAM" id="SSF56601">
    <property type="entry name" value="beta-lactamase/transpeptidase-like"/>
    <property type="match status" value="1"/>
</dbReference>
<dbReference type="InParanoid" id="C7RCQ0"/>
<keyword evidence="4" id="KW-1185">Reference proteome</keyword>
<keyword evidence="3" id="KW-0121">Carboxypeptidase</keyword>
<dbReference type="GO" id="GO:0009002">
    <property type="term" value="F:serine-type D-Ala-D-Ala carboxypeptidase activity"/>
    <property type="evidence" value="ECO:0007669"/>
    <property type="project" value="UniProtKB-EC"/>
</dbReference>
<evidence type="ECO:0000259" key="2">
    <source>
        <dbReference type="Pfam" id="PF00144"/>
    </source>
</evidence>
<dbReference type="Proteomes" id="UP000001231">
    <property type="component" value="Chromosome"/>
</dbReference>
<feature type="chain" id="PRO_5002983327" evidence="1">
    <location>
        <begin position="24"/>
        <end position="562"/>
    </location>
</feature>
<dbReference type="KEGG" id="kko:Kkor_1630"/>
<dbReference type="PROSITE" id="PS51257">
    <property type="entry name" value="PROKAR_LIPOPROTEIN"/>
    <property type="match status" value="1"/>
</dbReference>
<reference evidence="3 4" key="1">
    <citation type="journal article" date="2009" name="Stand. Genomic Sci.">
        <title>Complete genome sequence of Kangiella koreensis type strain (SW-125).</title>
        <authorList>
            <person name="Han C."/>
            <person name="Sikorski J."/>
            <person name="Lapidus A."/>
            <person name="Nolan M."/>
            <person name="Glavina Del Rio T."/>
            <person name="Tice H."/>
            <person name="Cheng J.F."/>
            <person name="Lucas S."/>
            <person name="Chen F."/>
            <person name="Copeland A."/>
            <person name="Ivanova N."/>
            <person name="Mavromatis K."/>
            <person name="Ovchinnikova G."/>
            <person name="Pati A."/>
            <person name="Bruce D."/>
            <person name="Goodwin L."/>
            <person name="Pitluck S."/>
            <person name="Chen A."/>
            <person name="Palaniappan K."/>
            <person name="Land M."/>
            <person name="Hauser L."/>
            <person name="Chang Y.J."/>
            <person name="Jeffries C.D."/>
            <person name="Chain P."/>
            <person name="Saunders E."/>
            <person name="Brettin T."/>
            <person name="Goker M."/>
            <person name="Tindall B.J."/>
            <person name="Bristow J."/>
            <person name="Eisen J.A."/>
            <person name="Markowitz V."/>
            <person name="Hugenholtz P."/>
            <person name="Kyrpides N.C."/>
            <person name="Klenk H.P."/>
            <person name="Detter J.C."/>
        </authorList>
    </citation>
    <scope>NUCLEOTIDE SEQUENCE [LARGE SCALE GENOMIC DNA]</scope>
    <source>
        <strain evidence="4">DSM 16069 / KCTC 12182 / SW-125</strain>
    </source>
</reference>
<name>C7RCQ0_KANKD</name>